<gene>
    <name evidence="9" type="ORF">HQ43_02155</name>
</gene>
<keyword evidence="5 7" id="KW-1133">Transmembrane helix</keyword>
<feature type="transmembrane region" description="Helical" evidence="7">
    <location>
        <begin position="267"/>
        <end position="284"/>
    </location>
</feature>
<protein>
    <recommendedName>
        <fullName evidence="8">Peptidase S54 rhomboid domain-containing protein</fullName>
    </recommendedName>
</protein>
<dbReference type="InterPro" id="IPR050925">
    <property type="entry name" value="Rhomboid_protease_S54"/>
</dbReference>
<dbReference type="PANTHER" id="PTHR43731:SF14">
    <property type="entry name" value="PRESENILIN-ASSOCIATED RHOMBOID-LIKE PROTEIN, MITOCHONDRIAL"/>
    <property type="match status" value="1"/>
</dbReference>
<dbReference type="InterPro" id="IPR022764">
    <property type="entry name" value="Peptidase_S54_rhomboid_dom"/>
</dbReference>
<evidence type="ECO:0000256" key="5">
    <source>
        <dbReference type="ARBA" id="ARBA00022989"/>
    </source>
</evidence>
<dbReference type="RefSeq" id="WP_036788949.1">
    <property type="nucleotide sequence ID" value="NZ_JQZV01000003.1"/>
</dbReference>
<feature type="domain" description="Peptidase S54 rhomboid" evidence="8">
    <location>
        <begin position="367"/>
        <end position="505"/>
    </location>
</feature>
<dbReference type="EMBL" id="JQZV01000003">
    <property type="protein sequence ID" value="KGN93456.1"/>
    <property type="molecule type" value="Genomic_DNA"/>
</dbReference>
<name>A0ABR4XMY2_9PORP</name>
<keyword evidence="3 7" id="KW-0812">Transmembrane</keyword>
<dbReference type="Gene3D" id="1.20.1540.10">
    <property type="entry name" value="Rhomboid-like"/>
    <property type="match status" value="1"/>
</dbReference>
<dbReference type="PANTHER" id="PTHR43731">
    <property type="entry name" value="RHOMBOID PROTEASE"/>
    <property type="match status" value="1"/>
</dbReference>
<dbReference type="SUPFAM" id="SSF144091">
    <property type="entry name" value="Rhomboid-like"/>
    <property type="match status" value="1"/>
</dbReference>
<feature type="transmembrane region" description="Helical" evidence="7">
    <location>
        <begin position="369"/>
        <end position="397"/>
    </location>
</feature>
<dbReference type="InterPro" id="IPR035952">
    <property type="entry name" value="Rhomboid-like_sf"/>
</dbReference>
<reference evidence="9 10" key="1">
    <citation type="submission" date="2014-08" db="EMBL/GenBank/DDBJ databases">
        <title>Porphyromonas canoris strain:OH2762 Genome sequencing.</title>
        <authorList>
            <person name="Wallis C."/>
            <person name="Deusch O."/>
            <person name="O'Flynn C."/>
            <person name="Davis I."/>
            <person name="Jospin G."/>
            <person name="Darling A.E."/>
            <person name="Coil D.A."/>
            <person name="Alexiev A."/>
            <person name="Horsfall A."/>
            <person name="Kirkwood N."/>
            <person name="Harris S."/>
            <person name="Eisen J.A."/>
        </authorList>
    </citation>
    <scope>NUCLEOTIDE SEQUENCE [LARGE SCALE GENOMIC DNA]</scope>
    <source>
        <strain evidence="10">COT-108 OH2762</strain>
    </source>
</reference>
<dbReference type="Pfam" id="PF01694">
    <property type="entry name" value="Rhomboid"/>
    <property type="match status" value="1"/>
</dbReference>
<evidence type="ECO:0000256" key="3">
    <source>
        <dbReference type="ARBA" id="ARBA00022692"/>
    </source>
</evidence>
<evidence type="ECO:0000313" key="10">
    <source>
        <dbReference type="Proteomes" id="UP000030101"/>
    </source>
</evidence>
<comment type="subcellular location">
    <subcellularLocation>
        <location evidence="1">Membrane</location>
        <topology evidence="1">Multi-pass membrane protein</topology>
    </subcellularLocation>
</comment>
<dbReference type="Proteomes" id="UP000030101">
    <property type="component" value="Unassembled WGS sequence"/>
</dbReference>
<feature type="transmembrane region" description="Helical" evidence="7">
    <location>
        <begin position="409"/>
        <end position="426"/>
    </location>
</feature>
<keyword evidence="6 7" id="KW-0472">Membrane</keyword>
<feature type="transmembrane region" description="Helical" evidence="7">
    <location>
        <begin position="12"/>
        <end position="33"/>
    </location>
</feature>
<comment type="caution">
    <text evidence="9">The sequence shown here is derived from an EMBL/GenBank/DDBJ whole genome shotgun (WGS) entry which is preliminary data.</text>
</comment>
<keyword evidence="10" id="KW-1185">Reference proteome</keyword>
<evidence type="ECO:0000256" key="6">
    <source>
        <dbReference type="ARBA" id="ARBA00023136"/>
    </source>
</evidence>
<keyword evidence="4" id="KW-0378">Hydrolase</keyword>
<evidence type="ECO:0000256" key="1">
    <source>
        <dbReference type="ARBA" id="ARBA00004141"/>
    </source>
</evidence>
<feature type="transmembrane region" description="Helical" evidence="7">
    <location>
        <begin position="326"/>
        <end position="349"/>
    </location>
</feature>
<sequence>MAIREKLNIVFKPFLTALIGLMIGYSFVHWTLFIKLGIFQLNENITETLLPIILAGIVTRLFIHTKVKALRLRVPFIYSLIAWISLTIPTIIAQKYMVTATGKLTTLPSVEEIHAHESTKYYNIDSYHINTKAKYYHATYDISGRNSEHFNMYLYVLMPIYKTSTDVSSHTPSAWLGISYRDRVSNRMSHERKEEAFNQFIRQNWIQVEQKDFFSFPCFERIGKTSEDFKNFQSLLNRNDLGISDAVILVGMSEPYEHRNGDNLKRLLTAVLIVTLLWLLMSIIPKVDDKELKRIKAGKPDKMEQIIWKENLLSAIPHKGFFITPILIYINIAVFLLMMFFGAGFFSFQADDLIHWGACYGPMVRDGEWWRLLTSIFLHSGITHLIANTVCLAIIGIDIENRITRSQYLFIYLLSGLIGSITSVLWHTPPVVGIGASGAIFGLYGAFITLILTKTFSSTSAKSLLIESAIFVGANLLVGMTPGIDNAAHIGGLLGGVALSLILSPFIKNRKQGRGLDL</sequence>
<organism evidence="9 10">
    <name type="scientific">Porphyromonas canoris</name>
    <dbReference type="NCBI Taxonomy" id="36875"/>
    <lineage>
        <taxon>Bacteria</taxon>
        <taxon>Pseudomonadati</taxon>
        <taxon>Bacteroidota</taxon>
        <taxon>Bacteroidia</taxon>
        <taxon>Bacteroidales</taxon>
        <taxon>Porphyromonadaceae</taxon>
        <taxon>Porphyromonas</taxon>
    </lineage>
</organism>
<evidence type="ECO:0000256" key="4">
    <source>
        <dbReference type="ARBA" id="ARBA00022801"/>
    </source>
</evidence>
<evidence type="ECO:0000256" key="7">
    <source>
        <dbReference type="SAM" id="Phobius"/>
    </source>
</evidence>
<feature type="transmembrane region" description="Helical" evidence="7">
    <location>
        <begin position="432"/>
        <end position="452"/>
    </location>
</feature>
<evidence type="ECO:0000259" key="8">
    <source>
        <dbReference type="Pfam" id="PF01694"/>
    </source>
</evidence>
<feature type="transmembrane region" description="Helical" evidence="7">
    <location>
        <begin position="464"/>
        <end position="481"/>
    </location>
</feature>
<proteinExistence type="inferred from homology"/>
<feature type="transmembrane region" description="Helical" evidence="7">
    <location>
        <begin position="75"/>
        <end position="93"/>
    </location>
</feature>
<evidence type="ECO:0000313" key="9">
    <source>
        <dbReference type="EMBL" id="KGN93456.1"/>
    </source>
</evidence>
<comment type="similarity">
    <text evidence="2">Belongs to the peptidase S54 family.</text>
</comment>
<evidence type="ECO:0000256" key="2">
    <source>
        <dbReference type="ARBA" id="ARBA00009045"/>
    </source>
</evidence>
<feature type="transmembrane region" description="Helical" evidence="7">
    <location>
        <begin position="45"/>
        <end position="63"/>
    </location>
</feature>
<feature type="transmembrane region" description="Helical" evidence="7">
    <location>
        <begin position="487"/>
        <end position="507"/>
    </location>
</feature>
<accession>A0ABR4XMY2</accession>